<dbReference type="PANTHER" id="PTHR30486:SF6">
    <property type="entry name" value="TYPE IV PILUS RETRACTATION ATPASE PILT"/>
    <property type="match status" value="1"/>
</dbReference>
<dbReference type="AlphaFoldDB" id="A0AA41Q348"/>
<evidence type="ECO:0000313" key="3">
    <source>
        <dbReference type="EMBL" id="MCF2529227.1"/>
    </source>
</evidence>
<protein>
    <submittedName>
        <fullName evidence="3">TadA family conjugal transfer-associated ATPase</fullName>
    </submittedName>
</protein>
<comment type="similarity">
    <text evidence="1">Belongs to the GSP E family.</text>
</comment>
<accession>A0AA41Q348</accession>
<evidence type="ECO:0000313" key="4">
    <source>
        <dbReference type="Proteomes" id="UP001165378"/>
    </source>
</evidence>
<dbReference type="InterPro" id="IPR027417">
    <property type="entry name" value="P-loop_NTPase"/>
</dbReference>
<dbReference type="RefSeq" id="WP_235053439.1">
    <property type="nucleotide sequence ID" value="NZ_JAKFHA010000010.1"/>
</dbReference>
<evidence type="ECO:0000256" key="1">
    <source>
        <dbReference type="ARBA" id="ARBA00006611"/>
    </source>
</evidence>
<evidence type="ECO:0000259" key="2">
    <source>
        <dbReference type="Pfam" id="PF00437"/>
    </source>
</evidence>
<dbReference type="Gene3D" id="3.40.50.300">
    <property type="entry name" value="P-loop containing nucleotide triphosphate hydrolases"/>
    <property type="match status" value="1"/>
</dbReference>
<keyword evidence="4" id="KW-1185">Reference proteome</keyword>
<dbReference type="FunFam" id="3.30.450.380:FF:000002">
    <property type="entry name" value="Secretion protein, partial"/>
    <property type="match status" value="1"/>
</dbReference>
<comment type="caution">
    <text evidence="3">The sequence shown here is derived from an EMBL/GenBank/DDBJ whole genome shotgun (WGS) entry which is preliminary data.</text>
</comment>
<dbReference type="EMBL" id="JAKFHA010000010">
    <property type="protein sequence ID" value="MCF2529227.1"/>
    <property type="molecule type" value="Genomic_DNA"/>
</dbReference>
<dbReference type="Gene3D" id="3.30.450.380">
    <property type="match status" value="1"/>
</dbReference>
<organism evidence="3 4">
    <name type="scientific">Yinghuangia soli</name>
    <dbReference type="NCBI Taxonomy" id="2908204"/>
    <lineage>
        <taxon>Bacteria</taxon>
        <taxon>Bacillati</taxon>
        <taxon>Actinomycetota</taxon>
        <taxon>Actinomycetes</taxon>
        <taxon>Kitasatosporales</taxon>
        <taxon>Streptomycetaceae</taxon>
        <taxon>Yinghuangia</taxon>
    </lineage>
</organism>
<dbReference type="InterPro" id="IPR022399">
    <property type="entry name" value="TadA-like_ATPase"/>
</dbReference>
<dbReference type="NCBIfam" id="TIGR03819">
    <property type="entry name" value="heli_sec_ATPase"/>
    <property type="match status" value="1"/>
</dbReference>
<name>A0AA41Q348_9ACTN</name>
<dbReference type="Pfam" id="PF00437">
    <property type="entry name" value="T2SSE"/>
    <property type="match status" value="1"/>
</dbReference>
<feature type="domain" description="Bacterial type II secretion system protein E" evidence="2">
    <location>
        <begin position="51"/>
        <end position="326"/>
    </location>
</feature>
<dbReference type="InterPro" id="IPR001482">
    <property type="entry name" value="T2SS/T4SS_dom"/>
</dbReference>
<reference evidence="3" key="1">
    <citation type="submission" date="2022-01" db="EMBL/GenBank/DDBJ databases">
        <title>Genome-Based Taxonomic Classification of the Phylum Actinobacteria.</title>
        <authorList>
            <person name="Gao Y."/>
        </authorList>
    </citation>
    <scope>NUCLEOTIDE SEQUENCE</scope>
    <source>
        <strain evidence="3">KLBMP 8922</strain>
    </source>
</reference>
<proteinExistence type="inferred from homology"/>
<dbReference type="PANTHER" id="PTHR30486">
    <property type="entry name" value="TWITCHING MOTILITY PROTEIN PILT"/>
    <property type="match status" value="1"/>
</dbReference>
<dbReference type="CDD" id="cd01130">
    <property type="entry name" value="VirB11-like_ATPase"/>
    <property type="match status" value="1"/>
</dbReference>
<dbReference type="SUPFAM" id="SSF52540">
    <property type="entry name" value="P-loop containing nucleoside triphosphate hydrolases"/>
    <property type="match status" value="1"/>
</dbReference>
<gene>
    <name evidence="3" type="ORF">LZ495_18685</name>
</gene>
<dbReference type="Proteomes" id="UP001165378">
    <property type="component" value="Unassembled WGS sequence"/>
</dbReference>
<dbReference type="GO" id="GO:0016887">
    <property type="term" value="F:ATP hydrolysis activity"/>
    <property type="evidence" value="ECO:0007669"/>
    <property type="project" value="InterPro"/>
</dbReference>
<sequence length="380" mass="39828">MDDVRAHLAADGRDPTHAAVAEALRAQGRVLGDATVLAVLRALHAEIVGAGLLAPLLADPDVTDVLVNAPDEVWVDRGAGPQRAAVAFPDDAAVRRLAQRLAGSAGRRLDDAAPYVDARLPDGVRLHAVLKPVAVRGTCISLRVPRRTTMTLADLVSCGALPPDCADLLRAMVAARAAFLVTGGAGTGKTTLLGALLGTAHPAERLVLVEDSAELTPRHAHVVRLESRPPNIEGAGSVTMRDLVRQALRMRPDRIVVGEVRGAEVTELLASLNTGAEGGCGTLHANSAADVPARLEALAAPAGLTRDALHSQLAAALDVVVHLVRDRDGLRRIAEIHVLERDARGFVRPVPAVLIDRAGPQRTGPGFARLAALLAGWWRP</sequence>
<dbReference type="InterPro" id="IPR050921">
    <property type="entry name" value="T4SS_GSP_E_ATPase"/>
</dbReference>